<name>A0ABT5UA37_9GAMM</name>
<dbReference type="InterPro" id="IPR006157">
    <property type="entry name" value="FolB_dom"/>
</dbReference>
<dbReference type="PANTHER" id="PTHR42844">
    <property type="entry name" value="DIHYDRONEOPTERIN ALDOLASE 1-RELATED"/>
    <property type="match status" value="1"/>
</dbReference>
<dbReference type="EC" id="4.1.2.25" evidence="6"/>
<dbReference type="NCBIfam" id="TIGR00526">
    <property type="entry name" value="folB_dom"/>
    <property type="match status" value="1"/>
</dbReference>
<dbReference type="NCBIfam" id="TIGR00525">
    <property type="entry name" value="folB"/>
    <property type="match status" value="1"/>
</dbReference>
<dbReference type="Proteomes" id="UP001528823">
    <property type="component" value="Unassembled WGS sequence"/>
</dbReference>
<dbReference type="SUPFAM" id="SSF55620">
    <property type="entry name" value="Tetrahydrobiopterin biosynthesis enzymes-like"/>
    <property type="match status" value="1"/>
</dbReference>
<evidence type="ECO:0000256" key="2">
    <source>
        <dbReference type="ARBA" id="ARBA00005013"/>
    </source>
</evidence>
<evidence type="ECO:0000313" key="8">
    <source>
        <dbReference type="EMBL" id="MDE1463225.1"/>
    </source>
</evidence>
<gene>
    <name evidence="8" type="primary">folB</name>
    <name evidence="8" type="ORF">ORQ98_14765</name>
</gene>
<comment type="caution">
    <text evidence="8">The sequence shown here is derived from an EMBL/GenBank/DDBJ whole genome shotgun (WGS) entry which is preliminary data.</text>
</comment>
<keyword evidence="4 6" id="KW-0289">Folate biosynthesis</keyword>
<dbReference type="RefSeq" id="WP_274689567.1">
    <property type="nucleotide sequence ID" value="NZ_JAPMOU010000018.1"/>
</dbReference>
<evidence type="ECO:0000256" key="3">
    <source>
        <dbReference type="ARBA" id="ARBA00005708"/>
    </source>
</evidence>
<evidence type="ECO:0000313" key="9">
    <source>
        <dbReference type="Proteomes" id="UP001528823"/>
    </source>
</evidence>
<dbReference type="InterPro" id="IPR006156">
    <property type="entry name" value="Dihydroneopterin_aldolase"/>
</dbReference>
<evidence type="ECO:0000256" key="5">
    <source>
        <dbReference type="ARBA" id="ARBA00023239"/>
    </source>
</evidence>
<reference evidence="8 9" key="1">
    <citation type="submission" date="2022-11" db="EMBL/GenBank/DDBJ databases">
        <title>Spartinivicinus poritis sp. nov., isolated from scleractinian coral Porites lutea.</title>
        <authorList>
            <person name="Zhang G."/>
            <person name="Cai L."/>
            <person name="Wei Q."/>
        </authorList>
    </citation>
    <scope>NUCLEOTIDE SEQUENCE [LARGE SCALE GENOMIC DNA]</scope>
    <source>
        <strain evidence="8 9">A2-2</strain>
    </source>
</reference>
<dbReference type="Gene3D" id="3.30.1130.10">
    <property type="match status" value="1"/>
</dbReference>
<dbReference type="EMBL" id="JAPMOU010000018">
    <property type="protein sequence ID" value="MDE1463225.1"/>
    <property type="molecule type" value="Genomic_DNA"/>
</dbReference>
<dbReference type="GO" id="GO:0004150">
    <property type="term" value="F:dihydroneopterin aldolase activity"/>
    <property type="evidence" value="ECO:0007669"/>
    <property type="project" value="UniProtKB-EC"/>
</dbReference>
<comment type="pathway">
    <text evidence="2 6">Cofactor biosynthesis; tetrahydrofolate biosynthesis; 2-amino-4-hydroxy-6-hydroxymethyl-7,8-dihydropteridine diphosphate from 7,8-dihydroneopterin triphosphate: step 3/4.</text>
</comment>
<proteinExistence type="inferred from homology"/>
<dbReference type="InterPro" id="IPR043133">
    <property type="entry name" value="GTP-CH-I_C/QueF"/>
</dbReference>
<evidence type="ECO:0000259" key="7">
    <source>
        <dbReference type="SMART" id="SM00905"/>
    </source>
</evidence>
<comment type="similarity">
    <text evidence="3 6">Belongs to the DHNA family.</text>
</comment>
<accession>A0ABT5UA37</accession>
<dbReference type="PANTHER" id="PTHR42844:SF1">
    <property type="entry name" value="DIHYDRONEOPTERIN ALDOLASE 1-RELATED"/>
    <property type="match status" value="1"/>
</dbReference>
<organism evidence="8 9">
    <name type="scientific">Spartinivicinus poritis</name>
    <dbReference type="NCBI Taxonomy" id="2994640"/>
    <lineage>
        <taxon>Bacteria</taxon>
        <taxon>Pseudomonadati</taxon>
        <taxon>Pseudomonadota</taxon>
        <taxon>Gammaproteobacteria</taxon>
        <taxon>Oceanospirillales</taxon>
        <taxon>Zooshikellaceae</taxon>
        <taxon>Spartinivicinus</taxon>
    </lineage>
</organism>
<dbReference type="SMART" id="SM00905">
    <property type="entry name" value="FolB"/>
    <property type="match status" value="1"/>
</dbReference>
<dbReference type="Pfam" id="PF02152">
    <property type="entry name" value="FolB"/>
    <property type="match status" value="1"/>
</dbReference>
<protein>
    <recommendedName>
        <fullName evidence="6">7,8-dihydroneopterin aldolase</fullName>
        <ecNumber evidence="6">4.1.2.25</ecNumber>
    </recommendedName>
</protein>
<feature type="domain" description="Dihydroneopterin aldolase/epimerase" evidence="7">
    <location>
        <begin position="4"/>
        <end position="113"/>
    </location>
</feature>
<keyword evidence="5 6" id="KW-0456">Lyase</keyword>
<sequence>MDKVLIEQLEVSTVIGVYEWEKQQPQPLTIDLAMDIDCTAAMQSDDLTDALDYARVAELVTAYCNKEQFQLLEKLAGELIRLIFTEFSVAAVKIKIRKPQAIENGIAAVECFRTREQMN</sequence>
<evidence type="ECO:0000256" key="6">
    <source>
        <dbReference type="RuleBase" id="RU362079"/>
    </source>
</evidence>
<evidence type="ECO:0000256" key="1">
    <source>
        <dbReference type="ARBA" id="ARBA00001353"/>
    </source>
</evidence>
<keyword evidence="9" id="KW-1185">Reference proteome</keyword>
<comment type="catalytic activity">
    <reaction evidence="1 6">
        <text>7,8-dihydroneopterin = 6-hydroxymethyl-7,8-dihydropterin + glycolaldehyde</text>
        <dbReference type="Rhea" id="RHEA:10540"/>
        <dbReference type="ChEBI" id="CHEBI:17001"/>
        <dbReference type="ChEBI" id="CHEBI:17071"/>
        <dbReference type="ChEBI" id="CHEBI:44841"/>
        <dbReference type="EC" id="4.1.2.25"/>
    </reaction>
</comment>
<evidence type="ECO:0000256" key="4">
    <source>
        <dbReference type="ARBA" id="ARBA00022909"/>
    </source>
</evidence>
<comment type="function">
    <text evidence="6">Catalyzes the conversion of 7,8-dihydroneopterin to 6-hydroxymethyl-7,8-dihydropterin.</text>
</comment>
<dbReference type="CDD" id="cd00534">
    <property type="entry name" value="DHNA_DHNTPE"/>
    <property type="match status" value="1"/>
</dbReference>